<proteinExistence type="predicted"/>
<dbReference type="EMBL" id="BGPR01021505">
    <property type="protein sequence ID" value="GBN86869.1"/>
    <property type="molecule type" value="Genomic_DNA"/>
</dbReference>
<evidence type="ECO:0000256" key="1">
    <source>
        <dbReference type="SAM" id="MobiDB-lite"/>
    </source>
</evidence>
<comment type="caution">
    <text evidence="2">The sequence shown here is derived from an EMBL/GenBank/DDBJ whole genome shotgun (WGS) entry which is preliminary data.</text>
</comment>
<reference evidence="2 3" key="1">
    <citation type="journal article" date="2019" name="Sci. Rep.">
        <title>Orb-weaving spider Araneus ventricosus genome elucidates the spidroin gene catalogue.</title>
        <authorList>
            <person name="Kono N."/>
            <person name="Nakamura H."/>
            <person name="Ohtoshi R."/>
            <person name="Moran D.A.P."/>
            <person name="Shinohara A."/>
            <person name="Yoshida Y."/>
            <person name="Fujiwara M."/>
            <person name="Mori M."/>
            <person name="Tomita M."/>
            <person name="Arakawa K."/>
        </authorList>
    </citation>
    <scope>NUCLEOTIDE SEQUENCE [LARGE SCALE GENOMIC DNA]</scope>
</reference>
<evidence type="ECO:0000313" key="3">
    <source>
        <dbReference type="Proteomes" id="UP000499080"/>
    </source>
</evidence>
<name>A0A4Y2SHY4_ARAVE</name>
<protein>
    <submittedName>
        <fullName evidence="2">Uncharacterized protein</fullName>
    </submittedName>
</protein>
<feature type="region of interest" description="Disordered" evidence="1">
    <location>
        <begin position="48"/>
        <end position="67"/>
    </location>
</feature>
<feature type="compositionally biased region" description="Acidic residues" evidence="1">
    <location>
        <begin position="48"/>
        <end position="59"/>
    </location>
</feature>
<organism evidence="2 3">
    <name type="scientific">Araneus ventricosus</name>
    <name type="common">Orbweaver spider</name>
    <name type="synonym">Epeira ventricosa</name>
    <dbReference type="NCBI Taxonomy" id="182803"/>
    <lineage>
        <taxon>Eukaryota</taxon>
        <taxon>Metazoa</taxon>
        <taxon>Ecdysozoa</taxon>
        <taxon>Arthropoda</taxon>
        <taxon>Chelicerata</taxon>
        <taxon>Arachnida</taxon>
        <taxon>Araneae</taxon>
        <taxon>Araneomorphae</taxon>
        <taxon>Entelegynae</taxon>
        <taxon>Araneoidea</taxon>
        <taxon>Araneidae</taxon>
        <taxon>Araneus</taxon>
    </lineage>
</organism>
<dbReference type="Proteomes" id="UP000499080">
    <property type="component" value="Unassembled WGS sequence"/>
</dbReference>
<evidence type="ECO:0000313" key="2">
    <source>
        <dbReference type="EMBL" id="GBN86869.1"/>
    </source>
</evidence>
<feature type="non-terminal residue" evidence="2">
    <location>
        <position position="1"/>
    </location>
</feature>
<gene>
    <name evidence="2" type="ORF">AVEN_173194_1</name>
</gene>
<keyword evidence="3" id="KW-1185">Reference proteome</keyword>
<sequence>HGLGWPYGKPGPDLKNATKKAFKTGLECGVDDPPAVKYGRTMKCVIDDQDPCDDEEEPSDNDRAEKGASIEEAFRYFETAMKWLQQQEECDVVQWLVLKRVRDLAPKKRSRRRF</sequence>
<accession>A0A4Y2SHY4</accession>
<dbReference type="AlphaFoldDB" id="A0A4Y2SHY4"/>
<dbReference type="OrthoDB" id="125347at2759"/>